<dbReference type="AlphaFoldDB" id="A0A0E9N1T9"/>
<sequence>MDKFLLADNPMTESDETYIVHALPPFSLIQAFQGAGKANIAPELFQSFAFRNSIGEVEDWTLAILYSEAPVDQAGKLLSKAWRWYRAYMEWEDKQFDNE</sequence>
<proteinExistence type="predicted"/>
<protein>
    <submittedName>
        <fullName evidence="1">Uncharacterized protein</fullName>
    </submittedName>
</protein>
<dbReference type="OrthoDB" id="765218at2"/>
<gene>
    <name evidence="1" type="ORF">FPE01S_02_09250</name>
</gene>
<comment type="caution">
    <text evidence="1">The sequence shown here is derived from an EMBL/GenBank/DDBJ whole genome shotgun (WGS) entry which is preliminary data.</text>
</comment>
<keyword evidence="2" id="KW-1185">Reference proteome</keyword>
<evidence type="ECO:0000313" key="1">
    <source>
        <dbReference type="EMBL" id="GAO43819.1"/>
    </source>
</evidence>
<evidence type="ECO:0000313" key="2">
    <source>
        <dbReference type="Proteomes" id="UP000033121"/>
    </source>
</evidence>
<name>A0A0E9N1T9_9BACT</name>
<accession>A0A0E9N1T9</accession>
<dbReference type="RefSeq" id="WP_046369646.1">
    <property type="nucleotide sequence ID" value="NZ_BBWV01000002.1"/>
</dbReference>
<dbReference type="Proteomes" id="UP000033121">
    <property type="component" value="Unassembled WGS sequence"/>
</dbReference>
<dbReference type="STRING" id="1220578.FPE01S_02_09250"/>
<organism evidence="1 2">
    <name type="scientific">Flavihumibacter petaseus NBRC 106054</name>
    <dbReference type="NCBI Taxonomy" id="1220578"/>
    <lineage>
        <taxon>Bacteria</taxon>
        <taxon>Pseudomonadati</taxon>
        <taxon>Bacteroidota</taxon>
        <taxon>Chitinophagia</taxon>
        <taxon>Chitinophagales</taxon>
        <taxon>Chitinophagaceae</taxon>
        <taxon>Flavihumibacter</taxon>
    </lineage>
</organism>
<reference evidence="1 2" key="1">
    <citation type="submission" date="2015-04" db="EMBL/GenBank/DDBJ databases">
        <title>Whole genome shotgun sequence of Flavihumibacter petaseus NBRC 106054.</title>
        <authorList>
            <person name="Miyazawa S."/>
            <person name="Hosoyama A."/>
            <person name="Hashimoto M."/>
            <person name="Noguchi M."/>
            <person name="Tsuchikane K."/>
            <person name="Ohji S."/>
            <person name="Yamazoe A."/>
            <person name="Ichikawa N."/>
            <person name="Kimura A."/>
            <person name="Fujita N."/>
        </authorList>
    </citation>
    <scope>NUCLEOTIDE SEQUENCE [LARGE SCALE GENOMIC DNA]</scope>
    <source>
        <strain evidence="1 2">NBRC 106054</strain>
    </source>
</reference>
<dbReference type="EMBL" id="BBWV01000002">
    <property type="protein sequence ID" value="GAO43819.1"/>
    <property type="molecule type" value="Genomic_DNA"/>
</dbReference>